<feature type="domain" description="Response regulatory" evidence="5">
    <location>
        <begin position="26"/>
        <end position="141"/>
    </location>
</feature>
<reference evidence="7 8" key="1">
    <citation type="submission" date="2018-09" db="EMBL/GenBank/DDBJ databases">
        <title>Identification of marine bacteria producing industrial enzymes.</title>
        <authorList>
            <person name="Cheng T.H."/>
            <person name="Saidin J."/>
            <person name="Muhd D.D."/>
            <person name="Isa M.N.M."/>
            <person name="Bakar M.F.A."/>
            <person name="Ismail N."/>
        </authorList>
    </citation>
    <scope>NUCLEOTIDE SEQUENCE [LARGE SCALE GENOMIC DNA]</scope>
    <source>
        <strain evidence="7 8">MNAD 1.6</strain>
    </source>
</reference>
<dbReference type="GO" id="GO:0005886">
    <property type="term" value="C:plasma membrane"/>
    <property type="evidence" value="ECO:0007669"/>
    <property type="project" value="TreeGrafter"/>
</dbReference>
<feature type="domain" description="GGDEF" evidence="6">
    <location>
        <begin position="184"/>
        <end position="320"/>
    </location>
</feature>
<evidence type="ECO:0000256" key="4">
    <source>
        <dbReference type="PROSITE-ProRule" id="PRU00169"/>
    </source>
</evidence>
<evidence type="ECO:0000313" key="8">
    <source>
        <dbReference type="Proteomes" id="UP000265938"/>
    </source>
</evidence>
<dbReference type="Gene3D" id="3.40.50.2300">
    <property type="match status" value="1"/>
</dbReference>
<evidence type="ECO:0000256" key="1">
    <source>
        <dbReference type="ARBA" id="ARBA00001946"/>
    </source>
</evidence>
<dbReference type="PROSITE" id="PS50887">
    <property type="entry name" value="GGDEF"/>
    <property type="match status" value="1"/>
</dbReference>
<feature type="modified residue" description="4-aspartylphosphate" evidence="4">
    <location>
        <position position="74"/>
    </location>
</feature>
<dbReference type="GO" id="GO:0052621">
    <property type="term" value="F:diguanylate cyclase activity"/>
    <property type="evidence" value="ECO:0007669"/>
    <property type="project" value="UniProtKB-EC"/>
</dbReference>
<dbReference type="SUPFAM" id="SSF52172">
    <property type="entry name" value="CheY-like"/>
    <property type="match status" value="1"/>
</dbReference>
<comment type="caution">
    <text evidence="7">The sequence shown here is derived from an EMBL/GenBank/DDBJ whole genome shotgun (WGS) entry which is preliminary data.</text>
</comment>
<dbReference type="InterPro" id="IPR011006">
    <property type="entry name" value="CheY-like_superfamily"/>
</dbReference>
<dbReference type="InterPro" id="IPR050469">
    <property type="entry name" value="Diguanylate_Cyclase"/>
</dbReference>
<comment type="cofactor">
    <cofactor evidence="1">
        <name>Mg(2+)</name>
        <dbReference type="ChEBI" id="CHEBI:18420"/>
    </cofactor>
</comment>
<dbReference type="NCBIfam" id="TIGR00254">
    <property type="entry name" value="GGDEF"/>
    <property type="match status" value="1"/>
</dbReference>
<accession>A0A3A3ER17</accession>
<name>A0A3A3ER17_9GAMM</name>
<comment type="catalytic activity">
    <reaction evidence="3">
        <text>2 GTP = 3',3'-c-di-GMP + 2 diphosphate</text>
        <dbReference type="Rhea" id="RHEA:24898"/>
        <dbReference type="ChEBI" id="CHEBI:33019"/>
        <dbReference type="ChEBI" id="CHEBI:37565"/>
        <dbReference type="ChEBI" id="CHEBI:58805"/>
        <dbReference type="EC" id="2.7.7.65"/>
    </reaction>
</comment>
<sequence>MLYSSRGGNSLQPVARSTDLKLNDSVILIVDDEPINTTVIESLLAPFYKTHTTDCGENVLHLCETLKPDLILLDVMLGTMSGLDVCKLLKTHSQYKDIPVIFITAIMDQDDQNRCWQAGAVDFVSKPVYGVTLLNRVKAHLTLKKQADLLKNLCEHDSLTGLNNRRFLQNTLDQNIRLAVRNDKALSVLMLDIDYFKQYNDSLGHQQGDECLKRVADEIKKSVNRPTDTTIRYGGEEFLCVLPDTDIQGAQFIAHKLLANIRELNIEHPHATSGVLSISIGSATFSGHEAIDTDELIRCADKALYQAKHQGRNRCVCILAEPSFSF</sequence>
<evidence type="ECO:0000259" key="6">
    <source>
        <dbReference type="PROSITE" id="PS50887"/>
    </source>
</evidence>
<gene>
    <name evidence="7" type="ORF">D4741_12620</name>
</gene>
<dbReference type="InterPro" id="IPR043128">
    <property type="entry name" value="Rev_trsase/Diguanyl_cyclase"/>
</dbReference>
<dbReference type="SUPFAM" id="SSF55073">
    <property type="entry name" value="Nucleotide cyclase"/>
    <property type="match status" value="1"/>
</dbReference>
<dbReference type="AlphaFoldDB" id="A0A3A3ER17"/>
<dbReference type="CDD" id="cd01949">
    <property type="entry name" value="GGDEF"/>
    <property type="match status" value="1"/>
</dbReference>
<dbReference type="Gene3D" id="3.30.70.270">
    <property type="match status" value="1"/>
</dbReference>
<dbReference type="EC" id="2.7.7.65" evidence="2"/>
<dbReference type="PROSITE" id="PS50110">
    <property type="entry name" value="RESPONSE_REGULATORY"/>
    <property type="match status" value="1"/>
</dbReference>
<dbReference type="InterPro" id="IPR000160">
    <property type="entry name" value="GGDEF_dom"/>
</dbReference>
<dbReference type="Proteomes" id="UP000265938">
    <property type="component" value="Unassembled WGS sequence"/>
</dbReference>
<dbReference type="GO" id="GO:1902201">
    <property type="term" value="P:negative regulation of bacterial-type flagellum-dependent cell motility"/>
    <property type="evidence" value="ECO:0007669"/>
    <property type="project" value="TreeGrafter"/>
</dbReference>
<dbReference type="GO" id="GO:0043709">
    <property type="term" value="P:cell adhesion involved in single-species biofilm formation"/>
    <property type="evidence" value="ECO:0007669"/>
    <property type="project" value="TreeGrafter"/>
</dbReference>
<evidence type="ECO:0000256" key="2">
    <source>
        <dbReference type="ARBA" id="ARBA00012528"/>
    </source>
</evidence>
<organism evidence="7 8">
    <name type="scientific">Pseudoalteromonas gelatinilytica</name>
    <dbReference type="NCBI Taxonomy" id="1703256"/>
    <lineage>
        <taxon>Bacteria</taxon>
        <taxon>Pseudomonadati</taxon>
        <taxon>Pseudomonadota</taxon>
        <taxon>Gammaproteobacteria</taxon>
        <taxon>Alteromonadales</taxon>
        <taxon>Pseudoalteromonadaceae</taxon>
        <taxon>Pseudoalteromonas</taxon>
    </lineage>
</organism>
<evidence type="ECO:0000256" key="3">
    <source>
        <dbReference type="ARBA" id="ARBA00034247"/>
    </source>
</evidence>
<dbReference type="SMART" id="SM00267">
    <property type="entry name" value="GGDEF"/>
    <property type="match status" value="1"/>
</dbReference>
<dbReference type="FunFam" id="3.30.70.270:FF:000001">
    <property type="entry name" value="Diguanylate cyclase domain protein"/>
    <property type="match status" value="1"/>
</dbReference>
<dbReference type="Pfam" id="PF00072">
    <property type="entry name" value="Response_reg"/>
    <property type="match status" value="1"/>
</dbReference>
<dbReference type="InterPro" id="IPR029787">
    <property type="entry name" value="Nucleotide_cyclase"/>
</dbReference>
<dbReference type="EMBL" id="QYSE01000002">
    <property type="protein sequence ID" value="RJF35803.1"/>
    <property type="molecule type" value="Genomic_DNA"/>
</dbReference>
<proteinExistence type="predicted"/>
<dbReference type="Pfam" id="PF00990">
    <property type="entry name" value="GGDEF"/>
    <property type="match status" value="1"/>
</dbReference>
<dbReference type="PANTHER" id="PTHR45138">
    <property type="entry name" value="REGULATORY COMPONENTS OF SENSORY TRANSDUCTION SYSTEM"/>
    <property type="match status" value="1"/>
</dbReference>
<evidence type="ECO:0000259" key="5">
    <source>
        <dbReference type="PROSITE" id="PS50110"/>
    </source>
</evidence>
<dbReference type="InterPro" id="IPR001789">
    <property type="entry name" value="Sig_transdc_resp-reg_receiver"/>
</dbReference>
<dbReference type="GO" id="GO:0000160">
    <property type="term" value="P:phosphorelay signal transduction system"/>
    <property type="evidence" value="ECO:0007669"/>
    <property type="project" value="InterPro"/>
</dbReference>
<evidence type="ECO:0000313" key="7">
    <source>
        <dbReference type="EMBL" id="RJF35803.1"/>
    </source>
</evidence>
<protein>
    <recommendedName>
        <fullName evidence="2">diguanylate cyclase</fullName>
        <ecNumber evidence="2">2.7.7.65</ecNumber>
    </recommendedName>
</protein>
<dbReference type="PANTHER" id="PTHR45138:SF9">
    <property type="entry name" value="DIGUANYLATE CYCLASE DGCM-RELATED"/>
    <property type="match status" value="1"/>
</dbReference>
<keyword evidence="4" id="KW-0597">Phosphoprotein</keyword>
<dbReference type="SMART" id="SM00448">
    <property type="entry name" value="REC"/>
    <property type="match status" value="1"/>
</dbReference>